<feature type="region of interest" description="Disordered" evidence="1">
    <location>
        <begin position="1"/>
        <end position="46"/>
    </location>
</feature>
<gene>
    <name evidence="3" type="ORF">LITE_LOCUS37773</name>
</gene>
<proteinExistence type="predicted"/>
<feature type="compositionally biased region" description="Polar residues" evidence="1">
    <location>
        <begin position="21"/>
        <end position="30"/>
    </location>
</feature>
<dbReference type="InterPro" id="IPR051150">
    <property type="entry name" value="SWT21/TCAB1_mRNA_Telomere"/>
</dbReference>
<organism evidence="3 4">
    <name type="scientific">Linum tenue</name>
    <dbReference type="NCBI Taxonomy" id="586396"/>
    <lineage>
        <taxon>Eukaryota</taxon>
        <taxon>Viridiplantae</taxon>
        <taxon>Streptophyta</taxon>
        <taxon>Embryophyta</taxon>
        <taxon>Tracheophyta</taxon>
        <taxon>Spermatophyta</taxon>
        <taxon>Magnoliopsida</taxon>
        <taxon>eudicotyledons</taxon>
        <taxon>Gunneridae</taxon>
        <taxon>Pentapetalae</taxon>
        <taxon>rosids</taxon>
        <taxon>fabids</taxon>
        <taxon>Malpighiales</taxon>
        <taxon>Linaceae</taxon>
        <taxon>Linum</taxon>
    </lineage>
</organism>
<dbReference type="SUPFAM" id="SSF52047">
    <property type="entry name" value="RNI-like"/>
    <property type="match status" value="1"/>
</dbReference>
<dbReference type="PANTHER" id="PTHR13211:SF0">
    <property type="entry name" value="TELOMERASE CAJAL BODY PROTEIN 1"/>
    <property type="match status" value="1"/>
</dbReference>
<dbReference type="PANTHER" id="PTHR13211">
    <property type="entry name" value="TELOMERASE CAJAL BODY PROTEIN 1"/>
    <property type="match status" value="1"/>
</dbReference>
<reference evidence="3" key="1">
    <citation type="submission" date="2022-08" db="EMBL/GenBank/DDBJ databases">
        <authorList>
            <person name="Gutierrez-Valencia J."/>
        </authorList>
    </citation>
    <scope>NUCLEOTIDE SEQUENCE</scope>
</reference>
<dbReference type="InterPro" id="IPR015943">
    <property type="entry name" value="WD40/YVTN_repeat-like_dom_sf"/>
</dbReference>
<comment type="caution">
    <text evidence="3">The sequence shown here is derived from an EMBL/GenBank/DDBJ whole genome shotgun (WGS) entry which is preliminary data.</text>
</comment>
<feature type="region of interest" description="Disordered" evidence="1">
    <location>
        <begin position="410"/>
        <end position="429"/>
    </location>
</feature>
<dbReference type="InterPro" id="IPR055411">
    <property type="entry name" value="LRR_FXL15/At3g58940/PEG3-like"/>
</dbReference>
<dbReference type="Gene3D" id="3.80.10.10">
    <property type="entry name" value="Ribonuclease Inhibitor"/>
    <property type="match status" value="1"/>
</dbReference>
<dbReference type="SMART" id="SM00320">
    <property type="entry name" value="WD40"/>
    <property type="match status" value="6"/>
</dbReference>
<name>A0AAV0PCW2_9ROSI</name>
<dbReference type="SUPFAM" id="SSF50978">
    <property type="entry name" value="WD40 repeat-like"/>
    <property type="match status" value="1"/>
</dbReference>
<evidence type="ECO:0000313" key="3">
    <source>
        <dbReference type="EMBL" id="CAI0468357.1"/>
    </source>
</evidence>
<dbReference type="Proteomes" id="UP001154282">
    <property type="component" value="Unassembled WGS sequence"/>
</dbReference>
<dbReference type="EMBL" id="CAMGYJ010000008">
    <property type="protein sequence ID" value="CAI0468357.1"/>
    <property type="molecule type" value="Genomic_DNA"/>
</dbReference>
<evidence type="ECO:0000313" key="4">
    <source>
        <dbReference type="Proteomes" id="UP001154282"/>
    </source>
</evidence>
<dbReference type="Gene3D" id="2.130.10.10">
    <property type="entry name" value="YVTN repeat-like/Quinoprotein amine dehydrogenase"/>
    <property type="match status" value="2"/>
</dbReference>
<keyword evidence="4" id="KW-1185">Reference proteome</keyword>
<dbReference type="Pfam" id="PF24758">
    <property type="entry name" value="LRR_At5g56370"/>
    <property type="match status" value="1"/>
</dbReference>
<evidence type="ECO:0000256" key="1">
    <source>
        <dbReference type="SAM" id="MobiDB-lite"/>
    </source>
</evidence>
<dbReference type="Pfam" id="PF00400">
    <property type="entry name" value="WD40"/>
    <property type="match status" value="3"/>
</dbReference>
<dbReference type="InterPro" id="IPR036322">
    <property type="entry name" value="WD40_repeat_dom_sf"/>
</dbReference>
<sequence>MDEERDGESCSPGGEEANGRIEQQNGNNTVLEEATETAAESSPGEHDYTYWPSVRFNVPPNRNYHFSAQFRDSAYSNNFHKGVKWSPDGSCFLSSSEDNKLRLFSLPDYYDGCDPSAYSVAPGTDSYGASVVVDEGEPIYDFCWYPYMSSSDPASCVFATTTRDHPIHLWDATSSTLRCTYRAYDAVDEITAAISVAFNSDGTKIFAGYNKCIRVFNVHRPGRDFKQYSTLKGNKEGQTGIISAIAFSPSHTGMLATGSFSQTTAIYREDNMELLYLLHGQEGGITHVQFSKDGNYLYSGGRKDPYIMCWDVRKAVEVVYKLYRSAAQTNQRIYFDIEPHGRHLATGGEDGLVHIYDLQTGQWISGFQAASDTVNGFSFHPFLPMAVSSSGHRRFQAPDEEDNNFHLSGILNSRTRQPPAPPPVKDDTSYDLPRLPDDIILTNILSLLDIRLLARFALLAKPFRDCPKLGQRLDFGQPVFEQLVREGLYVSTVGRIIEEHKGPKIRSLKLRFDPDNNEEHWAMVADWIIKVAQKGIEELDFDFYQGNQAFLLSDDIFKIETLQILRLSYCDFVLPDLETKFAVTGLPCLRILSFKKMSLQDLTVIEALLESCLQLETLELLYCCFPTYFRIAAGHLKRFKECKLVTCMEIMEVTIEAPSLTTLHYFGPMVIFRYKDFDKLTDCILNFKPQRFGFFHYESWSIFVIK</sequence>
<dbReference type="InterPro" id="IPR032675">
    <property type="entry name" value="LRR_dom_sf"/>
</dbReference>
<dbReference type="InterPro" id="IPR001680">
    <property type="entry name" value="WD40_rpt"/>
</dbReference>
<protein>
    <recommendedName>
        <fullName evidence="2">F-box/LRR-repeat protein 15/At3g58940/PEG3-like LRR domain-containing protein</fullName>
    </recommendedName>
</protein>
<dbReference type="AlphaFoldDB" id="A0AAV0PCW2"/>
<evidence type="ECO:0000259" key="2">
    <source>
        <dbReference type="Pfam" id="PF24758"/>
    </source>
</evidence>
<accession>A0AAV0PCW2</accession>
<feature type="domain" description="F-box/LRR-repeat protein 15/At3g58940/PEG3-like LRR" evidence="2">
    <location>
        <begin position="524"/>
        <end position="670"/>
    </location>
</feature>